<organism evidence="5 6">
    <name type="scientific">Allobacillus salarius</name>
    <dbReference type="NCBI Taxonomy" id="1955272"/>
    <lineage>
        <taxon>Bacteria</taxon>
        <taxon>Bacillati</taxon>
        <taxon>Bacillota</taxon>
        <taxon>Bacilli</taxon>
        <taxon>Bacillales</taxon>
        <taxon>Bacillaceae</taxon>
        <taxon>Allobacillus</taxon>
    </lineage>
</organism>
<dbReference type="GO" id="GO:0003677">
    <property type="term" value="F:DNA binding"/>
    <property type="evidence" value="ECO:0007669"/>
    <property type="project" value="UniProtKB-KW"/>
</dbReference>
<evidence type="ECO:0000256" key="2">
    <source>
        <dbReference type="ARBA" id="ARBA00023125"/>
    </source>
</evidence>
<feature type="domain" description="HTH marR-type" evidence="4">
    <location>
        <begin position="21"/>
        <end position="153"/>
    </location>
</feature>
<dbReference type="PRINTS" id="PR00598">
    <property type="entry name" value="HTHMARR"/>
</dbReference>
<dbReference type="InterPro" id="IPR039422">
    <property type="entry name" value="MarR/SlyA-like"/>
</dbReference>
<evidence type="ECO:0000313" key="6">
    <source>
        <dbReference type="Proteomes" id="UP000316425"/>
    </source>
</evidence>
<dbReference type="SMART" id="SM00347">
    <property type="entry name" value="HTH_MARR"/>
    <property type="match status" value="1"/>
</dbReference>
<sequence>MNLRNIKGVIRLTEERDEEMSLKLFVVLTRALDAIQKRVIEDIKHLGLNPTEFAVLELIYNKGDQPIQKIGEKVLIASSSITYVVDQLEKKELLERKLHPSDRRVKLATITQKGKTLMDEVFPKHKKGLQEIFAGLDVKEKEQLIDQLKKLGLHAQNLN</sequence>
<keyword evidence="2" id="KW-0238">DNA-binding</keyword>
<dbReference type="AlphaFoldDB" id="A0A556PPD1"/>
<dbReference type="Gene3D" id="1.10.10.10">
    <property type="entry name" value="Winged helix-like DNA-binding domain superfamily/Winged helix DNA-binding domain"/>
    <property type="match status" value="1"/>
</dbReference>
<gene>
    <name evidence="5" type="ORF">FPQ13_05125</name>
</gene>
<dbReference type="GO" id="GO:0006950">
    <property type="term" value="P:response to stress"/>
    <property type="evidence" value="ECO:0007669"/>
    <property type="project" value="TreeGrafter"/>
</dbReference>
<comment type="caution">
    <text evidence="5">The sequence shown here is derived from an EMBL/GenBank/DDBJ whole genome shotgun (WGS) entry which is preliminary data.</text>
</comment>
<dbReference type="PANTHER" id="PTHR33164:SF56">
    <property type="entry name" value="HTH-TYPE TRANSCRIPTIONAL REGULATOR MHQR"/>
    <property type="match status" value="1"/>
</dbReference>
<evidence type="ECO:0000256" key="3">
    <source>
        <dbReference type="ARBA" id="ARBA00023163"/>
    </source>
</evidence>
<name>A0A556PPD1_9BACI</name>
<dbReference type="InterPro" id="IPR000835">
    <property type="entry name" value="HTH_MarR-typ"/>
</dbReference>
<evidence type="ECO:0000313" key="5">
    <source>
        <dbReference type="EMBL" id="TSJ66250.1"/>
    </source>
</evidence>
<protein>
    <submittedName>
        <fullName evidence="5">MarR family transcriptional regulator</fullName>
    </submittedName>
</protein>
<dbReference type="InterPro" id="IPR023187">
    <property type="entry name" value="Tscrpt_reg_MarR-type_CS"/>
</dbReference>
<dbReference type="SUPFAM" id="SSF46785">
    <property type="entry name" value="Winged helix' DNA-binding domain"/>
    <property type="match status" value="1"/>
</dbReference>
<proteinExistence type="predicted"/>
<dbReference type="InterPro" id="IPR036388">
    <property type="entry name" value="WH-like_DNA-bd_sf"/>
</dbReference>
<keyword evidence="1" id="KW-0805">Transcription regulation</keyword>
<dbReference type="PANTHER" id="PTHR33164">
    <property type="entry name" value="TRANSCRIPTIONAL REGULATOR, MARR FAMILY"/>
    <property type="match status" value="1"/>
</dbReference>
<dbReference type="PROSITE" id="PS50995">
    <property type="entry name" value="HTH_MARR_2"/>
    <property type="match status" value="1"/>
</dbReference>
<evidence type="ECO:0000256" key="1">
    <source>
        <dbReference type="ARBA" id="ARBA00023015"/>
    </source>
</evidence>
<dbReference type="Proteomes" id="UP000316425">
    <property type="component" value="Unassembled WGS sequence"/>
</dbReference>
<accession>A0A556PPD1</accession>
<dbReference type="Pfam" id="PF01047">
    <property type="entry name" value="MarR"/>
    <property type="match status" value="1"/>
</dbReference>
<keyword evidence="6" id="KW-1185">Reference proteome</keyword>
<dbReference type="EMBL" id="VMHE01000005">
    <property type="protein sequence ID" value="TSJ66250.1"/>
    <property type="molecule type" value="Genomic_DNA"/>
</dbReference>
<reference evidence="5 6" key="1">
    <citation type="submission" date="2019-07" db="EMBL/GenBank/DDBJ databases">
        <title>Allobacillus sp. nov. SKP isolated from shrimp paste of Euphausiacea.</title>
        <authorList>
            <person name="Kanchanasin P."/>
            <person name="Tanasupawat S."/>
            <person name="Shi W."/>
            <person name="Wu L."/>
            <person name="Ma J."/>
        </authorList>
    </citation>
    <scope>NUCLEOTIDE SEQUENCE [LARGE SCALE GENOMIC DNA]</scope>
    <source>
        <strain evidence="5 6">SKP4-8</strain>
    </source>
</reference>
<dbReference type="InterPro" id="IPR036390">
    <property type="entry name" value="WH_DNA-bd_sf"/>
</dbReference>
<keyword evidence="3" id="KW-0804">Transcription</keyword>
<dbReference type="PROSITE" id="PS01117">
    <property type="entry name" value="HTH_MARR_1"/>
    <property type="match status" value="1"/>
</dbReference>
<dbReference type="OrthoDB" id="9799747at2"/>
<evidence type="ECO:0000259" key="4">
    <source>
        <dbReference type="PROSITE" id="PS50995"/>
    </source>
</evidence>
<dbReference type="GO" id="GO:0003700">
    <property type="term" value="F:DNA-binding transcription factor activity"/>
    <property type="evidence" value="ECO:0007669"/>
    <property type="project" value="InterPro"/>
</dbReference>